<gene>
    <name evidence="1" type="ordered locus">HCH_05309</name>
</gene>
<reference evidence="1 2" key="1">
    <citation type="journal article" date="2005" name="Nucleic Acids Res.">
        <title>Genomic blueprint of Hahella chejuensis, a marine microbe producing an algicidal agent.</title>
        <authorList>
            <person name="Jeong H."/>
            <person name="Yim J.H."/>
            <person name="Lee C."/>
            <person name="Choi S.-H."/>
            <person name="Park Y.K."/>
            <person name="Yoon S.H."/>
            <person name="Hur C.-G."/>
            <person name="Kang H.-Y."/>
            <person name="Kim D."/>
            <person name="Lee H.H."/>
            <person name="Park K.H."/>
            <person name="Park S.-H."/>
            <person name="Park H.-S."/>
            <person name="Lee H.K."/>
            <person name="Oh T.K."/>
            <person name="Kim J.F."/>
        </authorList>
    </citation>
    <scope>NUCLEOTIDE SEQUENCE [LARGE SCALE GENOMIC DNA]</scope>
    <source>
        <strain evidence="1 2">KCTC 2396</strain>
    </source>
</reference>
<dbReference type="AlphaFoldDB" id="Q2SBJ3"/>
<protein>
    <submittedName>
        <fullName evidence="1">Uncharacterized protein</fullName>
    </submittedName>
</protein>
<accession>Q2SBJ3</accession>
<keyword evidence="2" id="KW-1185">Reference proteome</keyword>
<organism evidence="1 2">
    <name type="scientific">Hahella chejuensis (strain KCTC 2396)</name>
    <dbReference type="NCBI Taxonomy" id="349521"/>
    <lineage>
        <taxon>Bacteria</taxon>
        <taxon>Pseudomonadati</taxon>
        <taxon>Pseudomonadota</taxon>
        <taxon>Gammaproteobacteria</taxon>
        <taxon>Oceanospirillales</taxon>
        <taxon>Hahellaceae</taxon>
        <taxon>Hahella</taxon>
    </lineage>
</organism>
<evidence type="ECO:0000313" key="1">
    <source>
        <dbReference type="EMBL" id="ABC31981.1"/>
    </source>
</evidence>
<evidence type="ECO:0000313" key="2">
    <source>
        <dbReference type="Proteomes" id="UP000000238"/>
    </source>
</evidence>
<sequence length="124" mass="13773">MENELFIRGGPLIGSVGFDGNSVHCAISDQIMNAAVHRLLLFDGRKAGETFADGNNLIMIAIAFHTDFTVGQLFLQNFLQCFGLHAPTPRYSLAELNEAFYPKQEPGPSYGLETICSDRRKLFF</sequence>
<dbReference type="STRING" id="349521.HCH_05309"/>
<dbReference type="Proteomes" id="UP000000238">
    <property type="component" value="Chromosome"/>
</dbReference>
<dbReference type="KEGG" id="hch:HCH_05309"/>
<dbReference type="HOGENOM" id="CLU_2000710_0_0_6"/>
<proteinExistence type="predicted"/>
<dbReference type="EMBL" id="CP000155">
    <property type="protein sequence ID" value="ABC31981.1"/>
    <property type="molecule type" value="Genomic_DNA"/>
</dbReference>
<name>Q2SBJ3_HAHCH</name>